<name>A0ABX0GR31_9ACTN</name>
<dbReference type="Proteomes" id="UP000800981">
    <property type="component" value="Unassembled WGS sequence"/>
</dbReference>
<keyword evidence="2" id="KW-1185">Reference proteome</keyword>
<accession>A0ABX0GR31</accession>
<evidence type="ECO:0000313" key="1">
    <source>
        <dbReference type="EMBL" id="NHC12212.1"/>
    </source>
</evidence>
<reference evidence="1 2" key="1">
    <citation type="submission" date="2020-03" db="EMBL/GenBank/DDBJ databases">
        <title>Two novel Motilibacter sp.</title>
        <authorList>
            <person name="Liu S."/>
        </authorList>
    </citation>
    <scope>NUCLEOTIDE SEQUENCE [LARGE SCALE GENOMIC DNA]</scope>
    <source>
        <strain evidence="1 2">E257</strain>
    </source>
</reference>
<comment type="caution">
    <text evidence="1">The sequence shown here is derived from an EMBL/GenBank/DDBJ whole genome shotgun (WGS) entry which is preliminary data.</text>
</comment>
<gene>
    <name evidence="1" type="ORF">G9H71_00250</name>
</gene>
<evidence type="ECO:0000313" key="2">
    <source>
        <dbReference type="Proteomes" id="UP000800981"/>
    </source>
</evidence>
<sequence>MRLGELPPAARQLADAVVDAVEAARGDDAPAYDEAVARLAVQEPERVGLVLGAVVRQLLEDVYPDGLAADEVLDALDDAVRGAAAWAAVDTEVLVSVVAGALGIHEVDTPEGPERPRSVRPVELAGQAPLLVAALLRRSRRPLRSHLELAFGEIWRAETVELP</sequence>
<dbReference type="EMBL" id="JAANNP010000001">
    <property type="protein sequence ID" value="NHC12212.1"/>
    <property type="molecule type" value="Genomic_DNA"/>
</dbReference>
<proteinExistence type="predicted"/>
<protein>
    <submittedName>
        <fullName evidence="1">Uncharacterized protein</fullName>
    </submittedName>
</protein>
<organism evidence="1 2">
    <name type="scientific">Motilibacter deserti</name>
    <dbReference type="NCBI Taxonomy" id="2714956"/>
    <lineage>
        <taxon>Bacteria</taxon>
        <taxon>Bacillati</taxon>
        <taxon>Actinomycetota</taxon>
        <taxon>Actinomycetes</taxon>
        <taxon>Motilibacterales</taxon>
        <taxon>Motilibacteraceae</taxon>
        <taxon>Motilibacter</taxon>
    </lineage>
</organism>